<evidence type="ECO:0000313" key="2">
    <source>
        <dbReference type="EMBL" id="WIF98324.1"/>
    </source>
</evidence>
<dbReference type="Proteomes" id="UP001236652">
    <property type="component" value="Chromosome"/>
</dbReference>
<dbReference type="RefSeq" id="WP_231419592.1">
    <property type="nucleotide sequence ID" value="NZ_CP126446.1"/>
</dbReference>
<evidence type="ECO:0000256" key="1">
    <source>
        <dbReference type="SAM" id="Phobius"/>
    </source>
</evidence>
<reference evidence="2 3" key="1">
    <citation type="submission" date="2023-05" db="EMBL/GenBank/DDBJ databases">
        <title>Comparative genomics reveals the evidence of polycyclic aromatic hydrocarbons degradation in moderately halophilic genus Pontibacillus.</title>
        <authorList>
            <person name="Yang H."/>
            <person name="Qian Z."/>
        </authorList>
    </citation>
    <scope>NUCLEOTIDE SEQUENCE [LARGE SCALE GENOMIC DNA]</scope>
    <source>
        <strain evidence="3">HN14</strain>
    </source>
</reference>
<protein>
    <submittedName>
        <fullName evidence="2">Uncharacterized protein</fullName>
    </submittedName>
</protein>
<keyword evidence="1" id="KW-1133">Transmembrane helix</keyword>
<feature type="transmembrane region" description="Helical" evidence="1">
    <location>
        <begin position="12"/>
        <end position="37"/>
    </location>
</feature>
<dbReference type="EMBL" id="CP126446">
    <property type="protein sequence ID" value="WIF98324.1"/>
    <property type="molecule type" value="Genomic_DNA"/>
</dbReference>
<accession>A0ABY8V0L3</accession>
<name>A0ABY8V0L3_9BACI</name>
<keyword evidence="1" id="KW-0472">Membrane</keyword>
<evidence type="ECO:0000313" key="3">
    <source>
        <dbReference type="Proteomes" id="UP001236652"/>
    </source>
</evidence>
<gene>
    <name evidence="2" type="ORF">QNI29_01160</name>
</gene>
<keyword evidence="3" id="KW-1185">Reference proteome</keyword>
<sequence length="64" mass="7381">MAVKKSNEKSINLLWKVIFLIMALIILTAIFIFIAYANFNDEETSYRFLSGATLYVNHFLMNAC</sequence>
<keyword evidence="1" id="KW-0812">Transmembrane</keyword>
<proteinExistence type="predicted"/>
<organism evidence="2 3">
    <name type="scientific">Pontibacillus chungwhensis</name>
    <dbReference type="NCBI Taxonomy" id="265426"/>
    <lineage>
        <taxon>Bacteria</taxon>
        <taxon>Bacillati</taxon>
        <taxon>Bacillota</taxon>
        <taxon>Bacilli</taxon>
        <taxon>Bacillales</taxon>
        <taxon>Bacillaceae</taxon>
        <taxon>Pontibacillus</taxon>
    </lineage>
</organism>